<dbReference type="CDD" id="cd16917">
    <property type="entry name" value="HATPase_UhpB-NarQ-NarX-like"/>
    <property type="match status" value="1"/>
</dbReference>
<feature type="transmembrane region" description="Helical" evidence="6">
    <location>
        <begin position="102"/>
        <end position="125"/>
    </location>
</feature>
<keyword evidence="9" id="KW-1185">Reference proteome</keyword>
<gene>
    <name evidence="8" type="ORF">GCM10010104_17310</name>
</gene>
<keyword evidence="4" id="KW-0418">Kinase</keyword>
<comment type="caution">
    <text evidence="8">The sequence shown here is derived from an EMBL/GenBank/DDBJ whole genome shotgun (WGS) entry which is preliminary data.</text>
</comment>
<evidence type="ECO:0000256" key="2">
    <source>
        <dbReference type="ARBA" id="ARBA00012438"/>
    </source>
</evidence>
<evidence type="ECO:0000256" key="5">
    <source>
        <dbReference type="ARBA" id="ARBA00023012"/>
    </source>
</evidence>
<dbReference type="PANTHER" id="PTHR24421:SF10">
    <property type="entry name" value="NITRATE_NITRITE SENSOR PROTEIN NARQ"/>
    <property type="match status" value="1"/>
</dbReference>
<dbReference type="Gene3D" id="3.30.565.10">
    <property type="entry name" value="Histidine kinase-like ATPase, C-terminal domain"/>
    <property type="match status" value="1"/>
</dbReference>
<dbReference type="RefSeq" id="WP_234848963.1">
    <property type="nucleotide sequence ID" value="NZ_BAAART010000040.1"/>
</dbReference>
<dbReference type="EC" id="2.7.13.3" evidence="2"/>
<feature type="domain" description="Histidine kinase/HSP90-like ATPase" evidence="7">
    <location>
        <begin position="507"/>
        <end position="592"/>
    </location>
</feature>
<dbReference type="InterPro" id="IPR050482">
    <property type="entry name" value="Sensor_HK_TwoCompSys"/>
</dbReference>
<evidence type="ECO:0000256" key="1">
    <source>
        <dbReference type="ARBA" id="ARBA00000085"/>
    </source>
</evidence>
<evidence type="ECO:0000313" key="8">
    <source>
        <dbReference type="EMBL" id="GAA2225830.1"/>
    </source>
</evidence>
<keyword evidence="6" id="KW-0812">Transmembrane</keyword>
<dbReference type="InterPro" id="IPR036890">
    <property type="entry name" value="HATPase_C_sf"/>
</dbReference>
<comment type="catalytic activity">
    <reaction evidence="1">
        <text>ATP + protein L-histidine = ADP + protein N-phospho-L-histidine.</text>
        <dbReference type="EC" id="2.7.13.3"/>
    </reaction>
</comment>
<evidence type="ECO:0000313" key="9">
    <source>
        <dbReference type="Proteomes" id="UP001501474"/>
    </source>
</evidence>
<accession>A0ABN3DAP0</accession>
<sequence>MRQARRTNTEPVRRRPRVLAAVTVLTALLASVFAVYAISLGWGASPFWPWTDAFTQPVGLFFIVVGTVVAANQADGQRMGLLLIAMGAASYAWDLQFSDNPIVFRLGFGLFHLNGVVLAHLLLAFPTGHLRSRIERFLIGTLYVTTPVIQGLRILSEHSLQPQLWGDPEADYSMWAPVGSVVGITLTVAVLMVVLARWRAESPAARRARGVYWSSVAAIGVVAASGGVIALLRAPVQAQGAFLLGYAFAMALLGVAALLGPVRSLRAHRQMTVALAGMQSTRDLQARLAVALDDPNLVLAYRNPDTGGYEGVHGDMPLTQPHEDGRVVTYIGDPESPVAVLVHDRFLAEYPQNERLTAAGTVAELVIGLQAADRAHQREVKELQAARLAAVEAVELDTRRAFRMDLHDRVQHLVTYTQAQVGEAQRGCLDPKTSVRLANIKTRLQAVAAALRDVADGMFPPDLEAEGLNVALMSFEPYSAEAPNHETMPTPEIDIPEERWPLPLEFAIYNIATEAIGNAHKHAKATRICVYMRQIDRHLLLEISDDGVGGAKAKVGHSGLHHMRARAEARNGTFEIADRSGGGTTIKVVLPCESSLPKTMH</sequence>
<dbReference type="Proteomes" id="UP001501474">
    <property type="component" value="Unassembled WGS sequence"/>
</dbReference>
<dbReference type="Pfam" id="PF02518">
    <property type="entry name" value="HATPase_c"/>
    <property type="match status" value="1"/>
</dbReference>
<organism evidence="8 9">
    <name type="scientific">Streptomyces indiaensis</name>
    <dbReference type="NCBI Taxonomy" id="284033"/>
    <lineage>
        <taxon>Bacteria</taxon>
        <taxon>Bacillati</taxon>
        <taxon>Actinomycetota</taxon>
        <taxon>Actinomycetes</taxon>
        <taxon>Kitasatosporales</taxon>
        <taxon>Streptomycetaceae</taxon>
        <taxon>Streptomyces</taxon>
    </lineage>
</organism>
<feature type="transmembrane region" description="Helical" evidence="6">
    <location>
        <begin position="137"/>
        <end position="155"/>
    </location>
</feature>
<dbReference type="SUPFAM" id="SSF55874">
    <property type="entry name" value="ATPase domain of HSP90 chaperone/DNA topoisomerase II/histidine kinase"/>
    <property type="match status" value="1"/>
</dbReference>
<feature type="transmembrane region" description="Helical" evidence="6">
    <location>
        <begin position="210"/>
        <end position="232"/>
    </location>
</feature>
<keyword evidence="6" id="KW-1133">Transmembrane helix</keyword>
<reference evidence="8 9" key="1">
    <citation type="journal article" date="2019" name="Int. J. Syst. Evol. Microbiol.">
        <title>The Global Catalogue of Microorganisms (GCM) 10K type strain sequencing project: providing services to taxonomists for standard genome sequencing and annotation.</title>
        <authorList>
            <consortium name="The Broad Institute Genomics Platform"/>
            <consortium name="The Broad Institute Genome Sequencing Center for Infectious Disease"/>
            <person name="Wu L."/>
            <person name="Ma J."/>
        </authorList>
    </citation>
    <scope>NUCLEOTIDE SEQUENCE [LARGE SCALE GENOMIC DNA]</scope>
    <source>
        <strain evidence="8 9">JCM 3053</strain>
    </source>
</reference>
<keyword evidence="3" id="KW-0808">Transferase</keyword>
<feature type="transmembrane region" description="Helical" evidence="6">
    <location>
        <begin position="175"/>
        <end position="198"/>
    </location>
</feature>
<evidence type="ECO:0000256" key="4">
    <source>
        <dbReference type="ARBA" id="ARBA00022777"/>
    </source>
</evidence>
<dbReference type="PANTHER" id="PTHR24421">
    <property type="entry name" value="NITRATE/NITRITE SENSOR PROTEIN NARX-RELATED"/>
    <property type="match status" value="1"/>
</dbReference>
<name>A0ABN3DAP0_9ACTN</name>
<evidence type="ECO:0000256" key="3">
    <source>
        <dbReference type="ARBA" id="ARBA00022679"/>
    </source>
</evidence>
<dbReference type="InterPro" id="IPR003594">
    <property type="entry name" value="HATPase_dom"/>
</dbReference>
<keyword evidence="6" id="KW-0472">Membrane</keyword>
<evidence type="ECO:0000259" key="7">
    <source>
        <dbReference type="Pfam" id="PF02518"/>
    </source>
</evidence>
<dbReference type="EMBL" id="BAAART010000040">
    <property type="protein sequence ID" value="GAA2225830.1"/>
    <property type="molecule type" value="Genomic_DNA"/>
</dbReference>
<feature type="transmembrane region" description="Helical" evidence="6">
    <location>
        <begin position="238"/>
        <end position="262"/>
    </location>
</feature>
<protein>
    <recommendedName>
        <fullName evidence="2">histidine kinase</fullName>
        <ecNumber evidence="2">2.7.13.3</ecNumber>
    </recommendedName>
</protein>
<keyword evidence="5" id="KW-0902">Two-component regulatory system</keyword>
<feature type="transmembrane region" description="Helical" evidence="6">
    <location>
        <begin position="53"/>
        <end position="72"/>
    </location>
</feature>
<feature type="transmembrane region" description="Helical" evidence="6">
    <location>
        <begin position="79"/>
        <end position="96"/>
    </location>
</feature>
<evidence type="ECO:0000256" key="6">
    <source>
        <dbReference type="SAM" id="Phobius"/>
    </source>
</evidence>
<proteinExistence type="predicted"/>